<feature type="transmembrane region" description="Helical" evidence="1">
    <location>
        <begin position="51"/>
        <end position="75"/>
    </location>
</feature>
<keyword evidence="3" id="KW-1185">Reference proteome</keyword>
<proteinExistence type="predicted"/>
<feature type="transmembrane region" description="Helical" evidence="1">
    <location>
        <begin position="87"/>
        <end position="107"/>
    </location>
</feature>
<protein>
    <recommendedName>
        <fullName evidence="4">DoxX protein</fullName>
    </recommendedName>
</protein>
<dbReference type="AlphaFoldDB" id="A0A1K1QXF4"/>
<evidence type="ECO:0000313" key="2">
    <source>
        <dbReference type="EMBL" id="SFW64583.1"/>
    </source>
</evidence>
<dbReference type="Proteomes" id="UP000182248">
    <property type="component" value="Unassembled WGS sequence"/>
</dbReference>
<dbReference type="EMBL" id="FPJE01000016">
    <property type="protein sequence ID" value="SFW64583.1"/>
    <property type="molecule type" value="Genomic_DNA"/>
</dbReference>
<evidence type="ECO:0000256" key="1">
    <source>
        <dbReference type="SAM" id="Phobius"/>
    </source>
</evidence>
<keyword evidence="1" id="KW-0472">Membrane</keyword>
<dbReference type="OrthoDB" id="957977at2"/>
<evidence type="ECO:0008006" key="4">
    <source>
        <dbReference type="Google" id="ProtNLM"/>
    </source>
</evidence>
<sequence length="131" mass="14700">MQNILENSAGILLLLLLIITFVQSSLEKITDWKGNISWLREHFSGTFMQHIIPFSVALILALEIIAGVLCIWGVFDIALYNDRACAFYGAVLCSFTLLLLLFGQRIARDYDGARGIVIYLIPSVFAVYLLQ</sequence>
<dbReference type="STRING" id="1150368.SAMN02927921_02954"/>
<reference evidence="2 3" key="1">
    <citation type="submission" date="2016-11" db="EMBL/GenBank/DDBJ databases">
        <authorList>
            <person name="Jaros S."/>
            <person name="Januszkiewicz K."/>
            <person name="Wedrychowicz H."/>
        </authorList>
    </citation>
    <scope>NUCLEOTIDE SEQUENCE [LARGE SCALE GENOMIC DNA]</scope>
    <source>
        <strain evidence="2 3">CGMCC 1.12145</strain>
    </source>
</reference>
<keyword evidence="1" id="KW-0812">Transmembrane</keyword>
<gene>
    <name evidence="2" type="ORF">SAMN02927921_02954</name>
</gene>
<keyword evidence="1" id="KW-1133">Transmembrane helix</keyword>
<feature type="transmembrane region" description="Helical" evidence="1">
    <location>
        <begin position="113"/>
        <end position="130"/>
    </location>
</feature>
<name>A0A1K1QXF4_9FLAO</name>
<evidence type="ECO:0000313" key="3">
    <source>
        <dbReference type="Proteomes" id="UP000182248"/>
    </source>
</evidence>
<dbReference type="RefSeq" id="WP_072318156.1">
    <property type="nucleotide sequence ID" value="NZ_FPJE01000016.1"/>
</dbReference>
<accession>A0A1K1QXF4</accession>
<organism evidence="2 3">
    <name type="scientific">Sinomicrobium oceani</name>
    <dbReference type="NCBI Taxonomy" id="1150368"/>
    <lineage>
        <taxon>Bacteria</taxon>
        <taxon>Pseudomonadati</taxon>
        <taxon>Bacteroidota</taxon>
        <taxon>Flavobacteriia</taxon>
        <taxon>Flavobacteriales</taxon>
        <taxon>Flavobacteriaceae</taxon>
        <taxon>Sinomicrobium</taxon>
    </lineage>
</organism>